<accession>A0A0R3U4W8</accession>
<evidence type="ECO:0000256" key="3">
    <source>
        <dbReference type="RuleBase" id="RU000487"/>
    </source>
</evidence>
<dbReference type="PROSITE" id="PS01132">
    <property type="entry name" value="ACTINS_ACT_LIKE"/>
    <property type="match status" value="1"/>
</dbReference>
<dbReference type="PANTHER" id="PTHR11937">
    <property type="entry name" value="ACTIN"/>
    <property type="match status" value="1"/>
</dbReference>
<evidence type="ECO:0000256" key="2">
    <source>
        <dbReference type="ARBA" id="ARBA00006752"/>
    </source>
</evidence>
<protein>
    <recommendedName>
        <fullName evidence="6">Actin</fullName>
    </recommendedName>
</protein>
<dbReference type="SMART" id="SM00268">
    <property type="entry name" value="ACTIN"/>
    <property type="match status" value="1"/>
</dbReference>
<dbReference type="FunFam" id="3.90.640.10:FF:000047">
    <property type="entry name" value="Actin, alpha skeletal muscle"/>
    <property type="match status" value="1"/>
</dbReference>
<evidence type="ECO:0000313" key="4">
    <source>
        <dbReference type="EMBL" id="VDD75714.1"/>
    </source>
</evidence>
<keyword evidence="5" id="KW-1185">Reference proteome</keyword>
<comment type="function">
    <text evidence="1">Actins are highly conserved proteins that are involved in various types of cell motility and are ubiquitously expressed in all eukaryotic cells.</text>
</comment>
<dbReference type="Gene3D" id="3.90.640.10">
    <property type="entry name" value="Actin, Chain A, domain 4"/>
    <property type="match status" value="1"/>
</dbReference>
<dbReference type="FunFam" id="3.30.420.40:FF:000050">
    <property type="entry name" value="Actin, alpha skeletal muscle"/>
    <property type="match status" value="1"/>
</dbReference>
<name>A0A0R3U4W8_MESCO</name>
<comment type="similarity">
    <text evidence="2 3">Belongs to the actin family.</text>
</comment>
<evidence type="ECO:0000256" key="1">
    <source>
        <dbReference type="ARBA" id="ARBA00003520"/>
    </source>
</evidence>
<reference evidence="4 5" key="1">
    <citation type="submission" date="2018-10" db="EMBL/GenBank/DDBJ databases">
        <authorList>
            <consortium name="Pathogen Informatics"/>
        </authorList>
    </citation>
    <scope>NUCLEOTIDE SEQUENCE [LARGE SCALE GENOMIC DNA]</scope>
</reference>
<dbReference type="EMBL" id="UXSR01000234">
    <property type="protein sequence ID" value="VDD75714.1"/>
    <property type="molecule type" value="Genomic_DNA"/>
</dbReference>
<evidence type="ECO:0008006" key="6">
    <source>
        <dbReference type="Google" id="ProtNLM"/>
    </source>
</evidence>
<dbReference type="OrthoDB" id="5132116at2759"/>
<dbReference type="Proteomes" id="UP000267029">
    <property type="component" value="Unassembled WGS sequence"/>
</dbReference>
<dbReference type="InterPro" id="IPR004000">
    <property type="entry name" value="Actin"/>
</dbReference>
<evidence type="ECO:0000313" key="5">
    <source>
        <dbReference type="Proteomes" id="UP000267029"/>
    </source>
</evidence>
<sequence length="374" mass="41382">MADKSLPAVLDIGTDTCKVGMAKERLPSAVIPTIVGENTQQSTLVGMDGQDYYVGDEAKPRLDLVAISHPVESGVVTNWDDMERILRYIYENKLRVSPEEHPVLVTEAVLNSKHNREKMATCLFETFNVPAMYVAIQAALSLYSSGRTTGVAVEIGDCVSQIVPIYESYTLPQAIHRFRLAGRALTDGLIRLLNDRGYTFPTTAKRDSARDIKEKLCYVALDFKDEISNATSSPLNKEYRCPDGEVINVGDEAFRCPEALFQPKLIDYECPGIHKSIVDSIKICDLDTRKDLYAGVLISGGSSMFPGLARRLKKELTAMVPATVAVNVCAQPERNYSVWTGGSILASLSTFPEMLIKRKEYDETGPNIVHEKCF</sequence>
<dbReference type="PRINTS" id="PR00190">
    <property type="entry name" value="ACTIN"/>
</dbReference>
<dbReference type="Gene3D" id="3.30.420.40">
    <property type="match status" value="2"/>
</dbReference>
<dbReference type="STRING" id="53468.A0A0R3U4W8"/>
<dbReference type="SUPFAM" id="SSF53067">
    <property type="entry name" value="Actin-like ATPase domain"/>
    <property type="match status" value="2"/>
</dbReference>
<dbReference type="Pfam" id="PF00022">
    <property type="entry name" value="Actin"/>
    <property type="match status" value="1"/>
</dbReference>
<organism evidence="4 5">
    <name type="scientific">Mesocestoides corti</name>
    <name type="common">Flatworm</name>
    <dbReference type="NCBI Taxonomy" id="53468"/>
    <lineage>
        <taxon>Eukaryota</taxon>
        <taxon>Metazoa</taxon>
        <taxon>Spiralia</taxon>
        <taxon>Lophotrochozoa</taxon>
        <taxon>Platyhelminthes</taxon>
        <taxon>Cestoda</taxon>
        <taxon>Eucestoda</taxon>
        <taxon>Cyclophyllidea</taxon>
        <taxon>Mesocestoididae</taxon>
        <taxon>Mesocestoides</taxon>
    </lineage>
</organism>
<dbReference type="AlphaFoldDB" id="A0A0R3U4W8"/>
<dbReference type="InterPro" id="IPR043129">
    <property type="entry name" value="ATPase_NBD"/>
</dbReference>
<gene>
    <name evidence="4" type="ORF">MCOS_LOCUS1717</name>
</gene>
<proteinExistence type="inferred from homology"/>
<dbReference type="InterPro" id="IPR020902">
    <property type="entry name" value="Actin/actin-like_CS"/>
</dbReference>
<dbReference type="CDD" id="cd13397">
    <property type="entry name" value="ASKHA_NBD_actin_Arp-T1-3"/>
    <property type="match status" value="1"/>
</dbReference>